<keyword evidence="1" id="KW-0812">Transmembrane</keyword>
<accession>A0A1R3G1U7</accession>
<keyword evidence="1" id="KW-1133">Transmembrane helix</keyword>
<comment type="caution">
    <text evidence="2">The sequence shown here is derived from an EMBL/GenBank/DDBJ whole genome shotgun (WGS) entry which is preliminary data.</text>
</comment>
<gene>
    <name evidence="2" type="ORF">COLO4_37438</name>
</gene>
<feature type="transmembrane region" description="Helical" evidence="1">
    <location>
        <begin position="76"/>
        <end position="100"/>
    </location>
</feature>
<dbReference type="EMBL" id="AWUE01023960">
    <property type="protein sequence ID" value="OMO52044.1"/>
    <property type="molecule type" value="Genomic_DNA"/>
</dbReference>
<evidence type="ECO:0000313" key="2">
    <source>
        <dbReference type="EMBL" id="OMO52044.1"/>
    </source>
</evidence>
<protein>
    <submittedName>
        <fullName evidence="2">Uncharacterized protein</fullName>
    </submittedName>
</protein>
<sequence>MSSRHSFGQFVSSAKLKGAVGVEVKTEEKWEEKASMIMFLFEVHSSLILIEWIVLTLLLCLNLRKLIFHKSEANELAIIVSFLCPLVLESLICTATAVPISL</sequence>
<evidence type="ECO:0000313" key="3">
    <source>
        <dbReference type="Proteomes" id="UP000187203"/>
    </source>
</evidence>
<organism evidence="2 3">
    <name type="scientific">Corchorus olitorius</name>
    <dbReference type="NCBI Taxonomy" id="93759"/>
    <lineage>
        <taxon>Eukaryota</taxon>
        <taxon>Viridiplantae</taxon>
        <taxon>Streptophyta</taxon>
        <taxon>Embryophyta</taxon>
        <taxon>Tracheophyta</taxon>
        <taxon>Spermatophyta</taxon>
        <taxon>Magnoliopsida</taxon>
        <taxon>eudicotyledons</taxon>
        <taxon>Gunneridae</taxon>
        <taxon>Pentapetalae</taxon>
        <taxon>rosids</taxon>
        <taxon>malvids</taxon>
        <taxon>Malvales</taxon>
        <taxon>Malvaceae</taxon>
        <taxon>Grewioideae</taxon>
        <taxon>Apeibeae</taxon>
        <taxon>Corchorus</taxon>
    </lineage>
</organism>
<dbReference type="AlphaFoldDB" id="A0A1R3G1U7"/>
<keyword evidence="1" id="KW-0472">Membrane</keyword>
<proteinExistence type="predicted"/>
<dbReference type="Proteomes" id="UP000187203">
    <property type="component" value="Unassembled WGS sequence"/>
</dbReference>
<feature type="transmembrane region" description="Helical" evidence="1">
    <location>
        <begin position="43"/>
        <end position="64"/>
    </location>
</feature>
<name>A0A1R3G1U7_9ROSI</name>
<keyword evidence="3" id="KW-1185">Reference proteome</keyword>
<evidence type="ECO:0000256" key="1">
    <source>
        <dbReference type="SAM" id="Phobius"/>
    </source>
</evidence>
<reference evidence="3" key="1">
    <citation type="submission" date="2013-09" db="EMBL/GenBank/DDBJ databases">
        <title>Corchorus olitorius genome sequencing.</title>
        <authorList>
            <person name="Alam M."/>
            <person name="Haque M.S."/>
            <person name="Islam M.S."/>
            <person name="Emdad E.M."/>
            <person name="Islam M.M."/>
            <person name="Ahmed B."/>
            <person name="Halim A."/>
            <person name="Hossen Q.M.M."/>
            <person name="Hossain M.Z."/>
            <person name="Ahmed R."/>
            <person name="Khan M.M."/>
            <person name="Islam R."/>
            <person name="Rashid M.M."/>
            <person name="Khan S.A."/>
            <person name="Rahman M.S."/>
            <person name="Alam M."/>
            <person name="Yahiya A.S."/>
            <person name="Khan M.S."/>
            <person name="Azam M.S."/>
            <person name="Haque T."/>
            <person name="Lashkar M.Z.H."/>
            <person name="Akhand A.I."/>
            <person name="Morshed G."/>
            <person name="Roy S."/>
            <person name="Uddin K.S."/>
            <person name="Rabeya T."/>
            <person name="Hossain A.S."/>
            <person name="Chowdhury A."/>
            <person name="Snigdha A.R."/>
            <person name="Mortoza M.S."/>
            <person name="Matin S.A."/>
            <person name="Hoque S.M.E."/>
            <person name="Islam M.K."/>
            <person name="Roy D.K."/>
            <person name="Haider R."/>
            <person name="Moosa M.M."/>
            <person name="Elias S.M."/>
            <person name="Hasan A.M."/>
            <person name="Jahan S."/>
            <person name="Shafiuddin M."/>
            <person name="Mahmood N."/>
            <person name="Shommy N.S."/>
        </authorList>
    </citation>
    <scope>NUCLEOTIDE SEQUENCE [LARGE SCALE GENOMIC DNA]</scope>
    <source>
        <strain evidence="3">cv. O-4</strain>
    </source>
</reference>